<dbReference type="RefSeq" id="WP_160879135.1">
    <property type="nucleotide sequence ID" value="NZ_WUEK01000011.1"/>
</dbReference>
<comment type="caution">
    <text evidence="2">The sequence shown here is derived from an EMBL/GenBank/DDBJ whole genome shotgun (WGS) entry which is preliminary data.</text>
</comment>
<dbReference type="AlphaFoldDB" id="A0A6L7EZJ5"/>
<evidence type="ECO:0008006" key="4">
    <source>
        <dbReference type="Google" id="ProtNLM"/>
    </source>
</evidence>
<reference evidence="2 3" key="1">
    <citation type="submission" date="2019-12" db="EMBL/GenBank/DDBJ databases">
        <authorList>
            <person name="Kun Z."/>
        </authorList>
    </citation>
    <scope>NUCLEOTIDE SEQUENCE [LARGE SCALE GENOMIC DNA]</scope>
    <source>
        <strain evidence="2 3">YIM 123512</strain>
    </source>
</reference>
<evidence type="ECO:0000313" key="2">
    <source>
        <dbReference type="EMBL" id="MXG91198.1"/>
    </source>
</evidence>
<gene>
    <name evidence="2" type="ORF">GRQ65_16740</name>
</gene>
<dbReference type="EMBL" id="WUEK01000011">
    <property type="protein sequence ID" value="MXG91198.1"/>
    <property type="molecule type" value="Genomic_DNA"/>
</dbReference>
<feature type="chain" id="PRO_5026770429" description="Ig-like domain (Group 3)" evidence="1">
    <location>
        <begin position="31"/>
        <end position="459"/>
    </location>
</feature>
<name>A0A6L7EZJ5_9ACTN</name>
<accession>A0A6L7EZJ5</accession>
<evidence type="ECO:0000256" key="1">
    <source>
        <dbReference type="SAM" id="SignalP"/>
    </source>
</evidence>
<sequence>MRTPQKFASLTALAVGAASLSLVAAPAANAAPPAGADLAGIAQLNGTAVAGLAVTAYDVEVNGTLQELGTAFTDAAGEYYFDFDGGTASNGGVLLTGAVQDRPQVKVYAYDARTLTGDTLRGQGEYYNDADTEAKATAITLGAAGSVTTVPTISLALSAGIKGTVSVPVPAGYVYTGSVTAYDADDVQVTRTFFDNDPATTGRGAEVTYLLDDLDPNESYTLRYFASAQPAAGGPVVNYISKFYKTGSTFAEATPVETGAAGAITQPIDIALTNTLQASKAPELEGQAAPGKTLSVDPGTWTVRAGTEYTYQWLINDAQVATTPTYTLSKADLGKTVRAVVTARNGDFVGSASTDAVKVGLVSKLKKVKAKKAVVGKKTVLRITGIVKVKGVKKAKALKLAKGKVFVYEDDVKVGKGRVVRGKLLVNLKGVVAGTHEYTVVYKGNKKVAAQTVEVKAKA</sequence>
<dbReference type="Proteomes" id="UP000473325">
    <property type="component" value="Unassembled WGS sequence"/>
</dbReference>
<evidence type="ECO:0000313" key="3">
    <source>
        <dbReference type="Proteomes" id="UP000473325"/>
    </source>
</evidence>
<keyword evidence="1" id="KW-0732">Signal</keyword>
<feature type="signal peptide" evidence="1">
    <location>
        <begin position="1"/>
        <end position="30"/>
    </location>
</feature>
<protein>
    <recommendedName>
        <fullName evidence="4">Ig-like domain (Group 3)</fullName>
    </recommendedName>
</protein>
<proteinExistence type="predicted"/>
<keyword evidence="3" id="KW-1185">Reference proteome</keyword>
<organism evidence="2 3">
    <name type="scientific">Nocardioides flavescens</name>
    <dbReference type="NCBI Taxonomy" id="2691959"/>
    <lineage>
        <taxon>Bacteria</taxon>
        <taxon>Bacillati</taxon>
        <taxon>Actinomycetota</taxon>
        <taxon>Actinomycetes</taxon>
        <taxon>Propionibacteriales</taxon>
        <taxon>Nocardioidaceae</taxon>
        <taxon>Nocardioides</taxon>
    </lineage>
</organism>
<dbReference type="Gene3D" id="2.60.40.2700">
    <property type="match status" value="1"/>
</dbReference>